<dbReference type="Gene3D" id="3.50.50.60">
    <property type="entry name" value="FAD/NAD(P)-binding domain"/>
    <property type="match status" value="1"/>
</dbReference>
<keyword evidence="7" id="KW-1185">Reference proteome</keyword>
<evidence type="ECO:0000256" key="2">
    <source>
        <dbReference type="ARBA" id="ARBA00022630"/>
    </source>
</evidence>
<dbReference type="Gene3D" id="3.30.9.10">
    <property type="entry name" value="D-Amino Acid Oxidase, subunit A, domain 2"/>
    <property type="match status" value="1"/>
</dbReference>
<gene>
    <name evidence="6" type="ORF">KHU32_03925</name>
</gene>
<dbReference type="SUPFAM" id="SSF54373">
    <property type="entry name" value="FAD-linked reductases, C-terminal domain"/>
    <property type="match status" value="1"/>
</dbReference>
<evidence type="ECO:0000259" key="5">
    <source>
        <dbReference type="Pfam" id="PF01266"/>
    </source>
</evidence>
<dbReference type="RefSeq" id="WP_213668714.1">
    <property type="nucleotide sequence ID" value="NZ_JAHCDA010000001.1"/>
</dbReference>
<dbReference type="Proteomes" id="UP000766336">
    <property type="component" value="Unassembled WGS sequence"/>
</dbReference>
<name>A0ABS5Q8P3_9PROT</name>
<dbReference type="InterPro" id="IPR045170">
    <property type="entry name" value="MTOX"/>
</dbReference>
<comment type="caution">
    <text evidence="6">The sequence shown here is derived from an EMBL/GenBank/DDBJ whole genome shotgun (WGS) entry which is preliminary data.</text>
</comment>
<accession>A0ABS5Q8P3</accession>
<protein>
    <submittedName>
        <fullName evidence="6">FAD-dependent oxidoreductase</fullName>
    </submittedName>
</protein>
<evidence type="ECO:0000256" key="1">
    <source>
        <dbReference type="ARBA" id="ARBA00001974"/>
    </source>
</evidence>
<comment type="cofactor">
    <cofactor evidence="1">
        <name>FAD</name>
        <dbReference type="ChEBI" id="CHEBI:57692"/>
    </cofactor>
</comment>
<sequence>MERRPTALVLGAGIMGLSTARALQREGFAVRVVDQAPPPNPLGSSVDHHRLIRHAYGAQAGYMRMVDAAYAAWDELWAELGEVLHIPTGVLATDEASGDWFRDSRAALGAEGRDVTDLTGAEVAARFPYLSGDGIARAFWCPQGGVLLAERIVAALARHVVAHGAMIETARATRVDAARAALVLEDGTVRSADVLVVAAGPWIPRLLPGIGQRVTASRQVIVRLGPPPELAAAFAKAPMIIDLAGGFYMVPPVAGTPLKIGDHSFSLQGDPDDPDRSADPREAERILALARRRIPGLERFAPLGTATCFYDVEPDERFVVEKISRRAWVMSGFSGHGFKFGPVLGARLAEAIAKPELEAFLPAWAAGDEVVTP</sequence>
<evidence type="ECO:0000256" key="4">
    <source>
        <dbReference type="ARBA" id="ARBA00023002"/>
    </source>
</evidence>
<dbReference type="Pfam" id="PF01266">
    <property type="entry name" value="DAO"/>
    <property type="match status" value="1"/>
</dbReference>
<reference evidence="6 7" key="1">
    <citation type="submission" date="2021-05" db="EMBL/GenBank/DDBJ databases">
        <title>Roseococcus sp. XZZS9, whole genome shotgun sequencing project.</title>
        <authorList>
            <person name="Zhao G."/>
            <person name="Shen L."/>
        </authorList>
    </citation>
    <scope>NUCLEOTIDE SEQUENCE [LARGE SCALE GENOMIC DNA]</scope>
    <source>
        <strain evidence="6 7">XZZS9</strain>
    </source>
</reference>
<keyword evidence="2" id="KW-0285">Flavoprotein</keyword>
<organism evidence="6 7">
    <name type="scientific">Roseococcus pinisoli</name>
    <dbReference type="NCBI Taxonomy" id="2835040"/>
    <lineage>
        <taxon>Bacteria</taxon>
        <taxon>Pseudomonadati</taxon>
        <taxon>Pseudomonadota</taxon>
        <taxon>Alphaproteobacteria</taxon>
        <taxon>Acetobacterales</taxon>
        <taxon>Roseomonadaceae</taxon>
        <taxon>Roseococcus</taxon>
    </lineage>
</organism>
<dbReference type="InterPro" id="IPR006076">
    <property type="entry name" value="FAD-dep_OxRdtase"/>
</dbReference>
<evidence type="ECO:0000256" key="3">
    <source>
        <dbReference type="ARBA" id="ARBA00022827"/>
    </source>
</evidence>
<evidence type="ECO:0000313" key="6">
    <source>
        <dbReference type="EMBL" id="MBS7810072.1"/>
    </source>
</evidence>
<keyword evidence="4" id="KW-0560">Oxidoreductase</keyword>
<dbReference type="PANTHER" id="PTHR10961:SF46">
    <property type="entry name" value="PEROXISOMAL SARCOSINE OXIDASE"/>
    <property type="match status" value="1"/>
</dbReference>
<dbReference type="SUPFAM" id="SSF51905">
    <property type="entry name" value="FAD/NAD(P)-binding domain"/>
    <property type="match status" value="1"/>
</dbReference>
<feature type="domain" description="FAD dependent oxidoreductase" evidence="5">
    <location>
        <begin position="8"/>
        <end position="350"/>
    </location>
</feature>
<dbReference type="PANTHER" id="PTHR10961">
    <property type="entry name" value="PEROXISOMAL SARCOSINE OXIDASE"/>
    <property type="match status" value="1"/>
</dbReference>
<keyword evidence="3" id="KW-0274">FAD</keyword>
<proteinExistence type="predicted"/>
<evidence type="ECO:0000313" key="7">
    <source>
        <dbReference type="Proteomes" id="UP000766336"/>
    </source>
</evidence>
<dbReference type="InterPro" id="IPR036188">
    <property type="entry name" value="FAD/NAD-bd_sf"/>
</dbReference>
<dbReference type="EMBL" id="JAHCDA010000001">
    <property type="protein sequence ID" value="MBS7810072.1"/>
    <property type="molecule type" value="Genomic_DNA"/>
</dbReference>